<comment type="function">
    <text evidence="11 13">F(1)F(0) ATP synthase produces ATP from ADP in the presence of a proton or sodium gradient. F-type ATPases consist of two structural domains, F(1) containing the extramembraneous catalytic core and F(0) containing the membrane proton channel, linked together by a central stalk and a peripheral stalk. During catalysis, ATP synthesis in the catalytic domain of F(1) is coupled via a rotary mechanism of the central stalk subunits to proton translocation.</text>
</comment>
<evidence type="ECO:0000256" key="10">
    <source>
        <dbReference type="ARBA" id="ARBA00023310"/>
    </source>
</evidence>
<reference evidence="17" key="1">
    <citation type="submission" date="2017-02" db="EMBL/GenBank/DDBJ databases">
        <authorList>
            <person name="Varghese N."/>
            <person name="Submissions S."/>
        </authorList>
    </citation>
    <scope>NUCLEOTIDE SEQUENCE [LARGE SCALE GENOMIC DNA]</scope>
    <source>
        <strain evidence="17">DSM 16521</strain>
    </source>
</reference>
<organism evidence="16 17">
    <name type="scientific">Carboxydocella sporoproducens DSM 16521</name>
    <dbReference type="NCBI Taxonomy" id="1121270"/>
    <lineage>
        <taxon>Bacteria</taxon>
        <taxon>Bacillati</taxon>
        <taxon>Bacillota</taxon>
        <taxon>Clostridia</taxon>
        <taxon>Eubacteriales</taxon>
        <taxon>Clostridiales Family XVI. Incertae Sedis</taxon>
        <taxon>Carboxydocella</taxon>
    </lineage>
</organism>
<keyword evidence="10 13" id="KW-0066">ATP synthesis</keyword>
<dbReference type="PANTHER" id="PTHR33445">
    <property type="entry name" value="ATP SYNTHASE SUBUNIT B', CHLOROPLASTIC"/>
    <property type="match status" value="1"/>
</dbReference>
<dbReference type="GO" id="GO:0045259">
    <property type="term" value="C:proton-transporting ATP synthase complex"/>
    <property type="evidence" value="ECO:0007669"/>
    <property type="project" value="UniProtKB-KW"/>
</dbReference>
<name>A0A1T4RGP7_9FIRM</name>
<gene>
    <name evidence="13" type="primary">atpF</name>
    <name evidence="16" type="ORF">SAMN02745885_02102</name>
</gene>
<evidence type="ECO:0000256" key="15">
    <source>
        <dbReference type="SAM" id="Coils"/>
    </source>
</evidence>
<dbReference type="NCBIfam" id="TIGR01144">
    <property type="entry name" value="ATP_synt_b"/>
    <property type="match status" value="1"/>
</dbReference>
<keyword evidence="4 13" id="KW-0138">CF(0)</keyword>
<keyword evidence="17" id="KW-1185">Reference proteome</keyword>
<dbReference type="AlphaFoldDB" id="A0A1T4RGP7"/>
<evidence type="ECO:0000256" key="4">
    <source>
        <dbReference type="ARBA" id="ARBA00022547"/>
    </source>
</evidence>
<dbReference type="InterPro" id="IPR050059">
    <property type="entry name" value="ATP_synthase_B_chain"/>
</dbReference>
<comment type="function">
    <text evidence="13">Component of the F(0) channel, it forms part of the peripheral stalk, linking F(1) to F(0).</text>
</comment>
<keyword evidence="5 13" id="KW-0812">Transmembrane</keyword>
<dbReference type="Pfam" id="PF00430">
    <property type="entry name" value="ATP-synt_B"/>
    <property type="match status" value="1"/>
</dbReference>
<evidence type="ECO:0000256" key="8">
    <source>
        <dbReference type="ARBA" id="ARBA00023065"/>
    </source>
</evidence>
<evidence type="ECO:0000256" key="2">
    <source>
        <dbReference type="ARBA" id="ARBA00022448"/>
    </source>
</evidence>
<evidence type="ECO:0000256" key="5">
    <source>
        <dbReference type="ARBA" id="ARBA00022692"/>
    </source>
</evidence>
<dbReference type="InterPro" id="IPR002146">
    <property type="entry name" value="ATP_synth_b/b'su_bac/chlpt"/>
</dbReference>
<comment type="similarity">
    <text evidence="1 13 14">Belongs to the ATPase B chain family.</text>
</comment>
<keyword evidence="3 13" id="KW-1003">Cell membrane</keyword>
<keyword evidence="15" id="KW-0175">Coiled coil</keyword>
<evidence type="ECO:0000256" key="1">
    <source>
        <dbReference type="ARBA" id="ARBA00005513"/>
    </source>
</evidence>
<evidence type="ECO:0000313" key="16">
    <source>
        <dbReference type="EMBL" id="SKA15079.1"/>
    </source>
</evidence>
<evidence type="ECO:0000256" key="9">
    <source>
        <dbReference type="ARBA" id="ARBA00023136"/>
    </source>
</evidence>
<evidence type="ECO:0000256" key="12">
    <source>
        <dbReference type="ARBA" id="ARBA00037847"/>
    </source>
</evidence>
<dbReference type="InterPro" id="IPR028987">
    <property type="entry name" value="ATP_synth_B-like_membr_sf"/>
</dbReference>
<sequence>MEFNLSTFVWSFINFFVLLAILNKLLYKPMLQMLEERKKTISESMQQAEQARAEAERIKQEYAEQLAQAKKESQEIIARAERMGEEMREELVRNARAEADKALKAAQEEIAREKAKAVAQLRAEVANLAVLAAGKVVGKSITVEDHEKMVKEFIDEVGDLPC</sequence>
<evidence type="ECO:0000256" key="11">
    <source>
        <dbReference type="ARBA" id="ARBA00025198"/>
    </source>
</evidence>
<comment type="subunit">
    <text evidence="13">F-type ATPases have 2 components, F(1) - the catalytic core - and F(0) - the membrane proton channel. F(1) has five subunits: alpha(3), beta(3), gamma(1), delta(1), epsilon(1). F(0) has three main subunits: a(1), b(2) and c(10-14). The alpha and beta chains form an alternating ring which encloses part of the gamma chain. F(1) is attached to F(0) by a central stalk formed by the gamma and epsilon chains, while a peripheral stalk is formed by the delta and b chains.</text>
</comment>
<dbReference type="GO" id="GO:0046961">
    <property type="term" value="F:proton-transporting ATPase activity, rotational mechanism"/>
    <property type="evidence" value="ECO:0007669"/>
    <property type="project" value="TreeGrafter"/>
</dbReference>
<dbReference type="GO" id="GO:0012505">
    <property type="term" value="C:endomembrane system"/>
    <property type="evidence" value="ECO:0007669"/>
    <property type="project" value="UniProtKB-SubCell"/>
</dbReference>
<evidence type="ECO:0000256" key="7">
    <source>
        <dbReference type="ARBA" id="ARBA00022989"/>
    </source>
</evidence>
<dbReference type="HAMAP" id="MF_01398">
    <property type="entry name" value="ATP_synth_b_bprime"/>
    <property type="match status" value="1"/>
</dbReference>
<dbReference type="GO" id="GO:0046933">
    <property type="term" value="F:proton-transporting ATP synthase activity, rotational mechanism"/>
    <property type="evidence" value="ECO:0007669"/>
    <property type="project" value="UniProtKB-UniRule"/>
</dbReference>
<evidence type="ECO:0000256" key="3">
    <source>
        <dbReference type="ARBA" id="ARBA00022475"/>
    </source>
</evidence>
<keyword evidence="7 13" id="KW-1133">Transmembrane helix</keyword>
<evidence type="ECO:0000256" key="6">
    <source>
        <dbReference type="ARBA" id="ARBA00022781"/>
    </source>
</evidence>
<protein>
    <recommendedName>
        <fullName evidence="13">ATP synthase subunit b</fullName>
    </recommendedName>
    <alternativeName>
        <fullName evidence="13">ATP synthase F(0) sector subunit b</fullName>
    </alternativeName>
    <alternativeName>
        <fullName evidence="13">ATPase subunit I</fullName>
    </alternativeName>
    <alternativeName>
        <fullName evidence="13">F-type ATPase subunit b</fullName>
        <shortName evidence="13">F-ATPase subunit b</shortName>
    </alternativeName>
</protein>
<dbReference type="Proteomes" id="UP000189933">
    <property type="component" value="Unassembled WGS sequence"/>
</dbReference>
<keyword evidence="9 13" id="KW-0472">Membrane</keyword>
<feature type="coiled-coil region" evidence="15">
    <location>
        <begin position="31"/>
        <end position="123"/>
    </location>
</feature>
<proteinExistence type="inferred from homology"/>
<dbReference type="InterPro" id="IPR005864">
    <property type="entry name" value="ATP_synth_F0_bsu_bac"/>
</dbReference>
<dbReference type="PANTHER" id="PTHR33445:SF1">
    <property type="entry name" value="ATP SYNTHASE SUBUNIT B"/>
    <property type="match status" value="1"/>
</dbReference>
<dbReference type="RefSeq" id="WP_078666124.1">
    <property type="nucleotide sequence ID" value="NZ_FUXM01000030.1"/>
</dbReference>
<feature type="transmembrane region" description="Helical" evidence="13">
    <location>
        <begin position="6"/>
        <end position="27"/>
    </location>
</feature>
<dbReference type="Gene3D" id="6.10.250.1580">
    <property type="match status" value="1"/>
</dbReference>
<keyword evidence="8 13" id="KW-0406">Ion transport</keyword>
<evidence type="ECO:0000256" key="13">
    <source>
        <dbReference type="HAMAP-Rule" id="MF_01398"/>
    </source>
</evidence>
<evidence type="ECO:0000256" key="14">
    <source>
        <dbReference type="RuleBase" id="RU003848"/>
    </source>
</evidence>
<dbReference type="SUPFAM" id="SSF81573">
    <property type="entry name" value="F1F0 ATP synthase subunit B, membrane domain"/>
    <property type="match status" value="1"/>
</dbReference>
<evidence type="ECO:0000313" key="17">
    <source>
        <dbReference type="Proteomes" id="UP000189933"/>
    </source>
</evidence>
<dbReference type="GO" id="GO:0005886">
    <property type="term" value="C:plasma membrane"/>
    <property type="evidence" value="ECO:0007669"/>
    <property type="project" value="UniProtKB-SubCell"/>
</dbReference>
<accession>A0A1T4RGP7</accession>
<dbReference type="OrthoDB" id="9795863at2"/>
<comment type="subcellular location">
    <subcellularLocation>
        <location evidence="13">Cell membrane</location>
        <topology evidence="13">Single-pass membrane protein</topology>
    </subcellularLocation>
    <subcellularLocation>
        <location evidence="12">Endomembrane system</location>
        <topology evidence="12">Single-pass membrane protein</topology>
    </subcellularLocation>
</comment>
<dbReference type="CDD" id="cd06503">
    <property type="entry name" value="ATP-synt_Fo_b"/>
    <property type="match status" value="1"/>
</dbReference>
<keyword evidence="6 13" id="KW-0375">Hydrogen ion transport</keyword>
<keyword evidence="2 13" id="KW-0813">Transport</keyword>
<dbReference type="EMBL" id="FUXM01000030">
    <property type="protein sequence ID" value="SKA15079.1"/>
    <property type="molecule type" value="Genomic_DNA"/>
</dbReference>